<evidence type="ECO:0000313" key="4">
    <source>
        <dbReference type="WormBase" id="F07E5.7"/>
    </source>
</evidence>
<sequence length="191" mass="20942">MNILFSHFLCFLISITECCMRTIPPDDVYISSTLPFEETTTEMMTTMETSTMTEKVCPEMPATTCMDLIKLGAKLELAEVDGCQVVQCTGGQIPRLITRNSVFSPKLYAGLSDATIVFPVPPTTLAGFGGKSFFDYYGLICDTFNGNFYWTMTKYPDGLIDLGGGQPILGSDGSYDGKQAPIEQVDCQEPK</sequence>
<dbReference type="HOGENOM" id="CLU_105165_0_0_1"/>
<dbReference type="AGR" id="WB:WBGene00017212"/>
<dbReference type="PIR" id="T34413">
    <property type="entry name" value="T34413"/>
</dbReference>
<accession>P91226</accession>
<dbReference type="FunCoup" id="P91226">
    <property type="interactions" value="173"/>
</dbReference>
<dbReference type="Bgee" id="WBGene00017212">
    <property type="expression patterns" value="Expressed in larva"/>
</dbReference>
<dbReference type="PaxDb" id="6239-F07E5.7"/>
<proteinExistence type="predicted"/>
<evidence type="ECO:0000313" key="3">
    <source>
        <dbReference type="Proteomes" id="UP000001940"/>
    </source>
</evidence>
<dbReference type="KEGG" id="cel:CELE_F07E5.7"/>
<dbReference type="InterPro" id="IPR003326">
    <property type="entry name" value="TRA-1_regulated"/>
</dbReference>
<evidence type="ECO:0000256" key="1">
    <source>
        <dbReference type="SAM" id="SignalP"/>
    </source>
</evidence>
<reference evidence="2 3" key="1">
    <citation type="journal article" date="1998" name="Science">
        <title>Genome sequence of the nematode C. elegans: a platform for investigating biology.</title>
        <authorList>
            <consortium name="The C. elegans sequencing consortium"/>
            <person name="Sulson J.E."/>
            <person name="Waterston R."/>
        </authorList>
    </citation>
    <scope>NUCLEOTIDE SEQUENCE [LARGE SCALE GENOMIC DNA]</scope>
    <source>
        <strain evidence="2 3">Bristol N2</strain>
    </source>
</reference>
<keyword evidence="3" id="KW-1185">Reference proteome</keyword>
<dbReference type="RefSeq" id="NP_494171.2">
    <property type="nucleotide sequence ID" value="NM_061770.4"/>
</dbReference>
<dbReference type="UCSC" id="F07E5.7">
    <property type="organism name" value="c. elegans"/>
</dbReference>
<dbReference type="Pfam" id="PF02343">
    <property type="entry name" value="TRA-1_regulated"/>
    <property type="match status" value="1"/>
</dbReference>
<dbReference type="CTD" id="184144"/>
<dbReference type="WormBase" id="F07E5.7">
    <property type="protein sequence ID" value="CE48300"/>
    <property type="gene ID" value="WBGene00017212"/>
</dbReference>
<dbReference type="GeneID" id="184144"/>
<dbReference type="InParanoid" id="P91226"/>
<evidence type="ECO:0000313" key="2">
    <source>
        <dbReference type="EMBL" id="CCD61277.2"/>
    </source>
</evidence>
<organism evidence="2 3">
    <name type="scientific">Caenorhabditis elegans</name>
    <dbReference type="NCBI Taxonomy" id="6239"/>
    <lineage>
        <taxon>Eukaryota</taxon>
        <taxon>Metazoa</taxon>
        <taxon>Ecdysozoa</taxon>
        <taxon>Nematoda</taxon>
        <taxon>Chromadorea</taxon>
        <taxon>Rhabditida</taxon>
        <taxon>Rhabditina</taxon>
        <taxon>Rhabditomorpha</taxon>
        <taxon>Rhabditoidea</taxon>
        <taxon>Rhabditidae</taxon>
        <taxon>Peloderinae</taxon>
        <taxon>Caenorhabditis</taxon>
    </lineage>
</organism>
<feature type="signal peptide" evidence="1">
    <location>
        <begin position="1"/>
        <end position="18"/>
    </location>
</feature>
<dbReference type="Proteomes" id="UP000001940">
    <property type="component" value="Chromosome II"/>
</dbReference>
<name>P91226_CAEEL</name>
<protein>
    <submittedName>
        <fullName evidence="2">DUF281 domain-containing protein</fullName>
    </submittedName>
</protein>
<feature type="chain" id="PRO_5004161890" evidence="1">
    <location>
        <begin position="19"/>
        <end position="191"/>
    </location>
</feature>
<dbReference type="EMBL" id="BX284602">
    <property type="protein sequence ID" value="CCD61277.2"/>
    <property type="molecule type" value="Genomic_DNA"/>
</dbReference>
<keyword evidence="1" id="KW-0732">Signal</keyword>
<dbReference type="AlphaFoldDB" id="P91226"/>
<gene>
    <name evidence="2" type="ORF">CELE_F07E5.7</name>
    <name evidence="2 4" type="ORF">F07E5.7</name>
</gene>